<dbReference type="GO" id="GO:0015833">
    <property type="term" value="P:peptide transport"/>
    <property type="evidence" value="ECO:0007669"/>
    <property type="project" value="TreeGrafter"/>
</dbReference>
<dbReference type="CDD" id="cd00995">
    <property type="entry name" value="PBP2_NikA_DppA_OppA_like"/>
    <property type="match status" value="1"/>
</dbReference>
<keyword evidence="7" id="KW-1185">Reference proteome</keyword>
<dbReference type="PIRSF" id="PIRSF002741">
    <property type="entry name" value="MppA"/>
    <property type="match status" value="1"/>
</dbReference>
<dbReference type="InterPro" id="IPR039424">
    <property type="entry name" value="SBP_5"/>
</dbReference>
<dbReference type="Gene3D" id="3.40.190.10">
    <property type="entry name" value="Periplasmic binding protein-like II"/>
    <property type="match status" value="1"/>
</dbReference>
<evidence type="ECO:0000256" key="3">
    <source>
        <dbReference type="ARBA" id="ARBA00022729"/>
    </source>
</evidence>
<dbReference type="PANTHER" id="PTHR30290:SF64">
    <property type="entry name" value="ABC TRANSPORTER PERIPLASMIC BINDING PROTEIN"/>
    <property type="match status" value="1"/>
</dbReference>
<evidence type="ECO:0000256" key="2">
    <source>
        <dbReference type="ARBA" id="ARBA00005695"/>
    </source>
</evidence>
<comment type="similarity">
    <text evidence="2">Belongs to the bacterial solute-binding protein 5 family.</text>
</comment>
<protein>
    <submittedName>
        <fullName evidence="6">ABC transporter substrate-binding protein</fullName>
    </submittedName>
</protein>
<accession>A0A7D7QQ79</accession>
<dbReference type="Pfam" id="PF00496">
    <property type="entry name" value="SBP_bac_5"/>
    <property type="match status" value="1"/>
</dbReference>
<evidence type="ECO:0000259" key="5">
    <source>
        <dbReference type="Pfam" id="PF00496"/>
    </source>
</evidence>
<dbReference type="Gene3D" id="3.10.105.10">
    <property type="entry name" value="Dipeptide-binding Protein, Domain 3"/>
    <property type="match status" value="1"/>
</dbReference>
<dbReference type="GO" id="GO:0043190">
    <property type="term" value="C:ATP-binding cassette (ABC) transporter complex"/>
    <property type="evidence" value="ECO:0007669"/>
    <property type="project" value="InterPro"/>
</dbReference>
<dbReference type="PROSITE" id="PS51257">
    <property type="entry name" value="PROKAR_LIPOPROTEIN"/>
    <property type="match status" value="1"/>
</dbReference>
<dbReference type="Proteomes" id="UP000515663">
    <property type="component" value="Chromosome"/>
</dbReference>
<dbReference type="GO" id="GO:0042597">
    <property type="term" value="C:periplasmic space"/>
    <property type="evidence" value="ECO:0007669"/>
    <property type="project" value="UniProtKB-ARBA"/>
</dbReference>
<dbReference type="KEGG" id="gji:H1R19_01765"/>
<dbReference type="InterPro" id="IPR023765">
    <property type="entry name" value="SBP_5_CS"/>
</dbReference>
<evidence type="ECO:0000313" key="6">
    <source>
        <dbReference type="EMBL" id="QMT01946.1"/>
    </source>
</evidence>
<dbReference type="EMBL" id="CP059491">
    <property type="protein sequence ID" value="QMT01946.1"/>
    <property type="molecule type" value="Genomic_DNA"/>
</dbReference>
<dbReference type="InterPro" id="IPR000914">
    <property type="entry name" value="SBP_5_dom"/>
</dbReference>
<dbReference type="AlphaFoldDB" id="A0A7D7QQ79"/>
<dbReference type="InterPro" id="IPR030678">
    <property type="entry name" value="Peptide/Ni-bd"/>
</dbReference>
<reference evidence="7" key="1">
    <citation type="submission" date="2020-07" db="EMBL/GenBank/DDBJ databases">
        <title>novel species isolated from the respiratory tract of Marmot.</title>
        <authorList>
            <person name="Zhang G."/>
        </authorList>
    </citation>
    <scope>NUCLEOTIDE SEQUENCE [LARGE SCALE GENOMIC DNA]</scope>
    <source>
        <strain evidence="7">686</strain>
    </source>
</reference>
<dbReference type="GO" id="GO:1904680">
    <property type="term" value="F:peptide transmembrane transporter activity"/>
    <property type="evidence" value="ECO:0007669"/>
    <property type="project" value="TreeGrafter"/>
</dbReference>
<dbReference type="PANTHER" id="PTHR30290">
    <property type="entry name" value="PERIPLASMIC BINDING COMPONENT OF ABC TRANSPORTER"/>
    <property type="match status" value="1"/>
</dbReference>
<dbReference type="RefSeq" id="WP_188330938.1">
    <property type="nucleotide sequence ID" value="NZ_CP059491.1"/>
</dbReference>
<dbReference type="PROSITE" id="PS01040">
    <property type="entry name" value="SBP_BACTERIAL_5"/>
    <property type="match status" value="1"/>
</dbReference>
<evidence type="ECO:0000256" key="4">
    <source>
        <dbReference type="SAM" id="SignalP"/>
    </source>
</evidence>
<keyword evidence="3 4" id="KW-0732">Signal</keyword>
<evidence type="ECO:0000256" key="1">
    <source>
        <dbReference type="ARBA" id="ARBA00004193"/>
    </source>
</evidence>
<name>A0A7D7QQ79_9ACTN</name>
<sequence>MSYTHTRARRSVAALSLCLVPVLALTACGGGDSDADRAAGPETATTLTVATNKDAGPLNIFAGQTDQMTELVYDKLLAPSPYVAEPQPWLATSVEQVDAKTWEVGLRDDVKWHDGEKFTADDVMFSFHFMHAAPTGRFTHHINDTPSISTVVPTDDGGVRFVCDYACPELGTVTLADLPILPEHVWSAVDPADVKQVTDLPIGTGPFKLVDYSPTSGYRFEANTEYFAGKPTVDELKMPVIPDASATFTALRSGEIDATTRPLNPELVDQFKSTPDIGVIEAAPLQYPELKLNFLEEPFAEARFRTAVSRAVDRDQLLDVVALGRGRPATQGYVHPDAPYAKPDTNTPYDADEARTILDELGYRDVDGDGKREKPNGEKLPLTLYVDGGLAPDVRAAELLQEDFAAVGIDVSIKALDAGSISEVSSDKSYDMLITTNSPHAVADSTQFIMSHRSGNLWKHPSLPYPEFDALYEEWKATETNEDRINALYKIQDVFNKQPTAIGLYYPEEYWGYRSDKFGGWVVTPGYGIVQKWSFLPRDVAEKAHAIAPND</sequence>
<organism evidence="6 7">
    <name type="scientific">Gordonia jinghuaiqii</name>
    <dbReference type="NCBI Taxonomy" id="2758710"/>
    <lineage>
        <taxon>Bacteria</taxon>
        <taxon>Bacillati</taxon>
        <taxon>Actinomycetota</taxon>
        <taxon>Actinomycetes</taxon>
        <taxon>Mycobacteriales</taxon>
        <taxon>Gordoniaceae</taxon>
        <taxon>Gordonia</taxon>
    </lineage>
</organism>
<feature type="domain" description="Solute-binding protein family 5" evidence="5">
    <location>
        <begin position="85"/>
        <end position="449"/>
    </location>
</feature>
<feature type="chain" id="PRO_5038502792" evidence="4">
    <location>
        <begin position="27"/>
        <end position="551"/>
    </location>
</feature>
<proteinExistence type="inferred from homology"/>
<evidence type="ECO:0000313" key="7">
    <source>
        <dbReference type="Proteomes" id="UP000515663"/>
    </source>
</evidence>
<feature type="signal peptide" evidence="4">
    <location>
        <begin position="1"/>
        <end position="26"/>
    </location>
</feature>
<comment type="subcellular location">
    <subcellularLocation>
        <location evidence="1">Cell membrane</location>
        <topology evidence="1">Lipid-anchor</topology>
    </subcellularLocation>
</comment>
<gene>
    <name evidence="6" type="ORF">H1R19_01765</name>
</gene>
<dbReference type="SUPFAM" id="SSF53850">
    <property type="entry name" value="Periplasmic binding protein-like II"/>
    <property type="match status" value="1"/>
</dbReference>